<dbReference type="SUPFAM" id="SSF55785">
    <property type="entry name" value="PYP-like sensor domain (PAS domain)"/>
    <property type="match status" value="1"/>
</dbReference>
<dbReference type="NCBIfam" id="TIGR00229">
    <property type="entry name" value="sensory_box"/>
    <property type="match status" value="1"/>
</dbReference>
<accession>A0AAE8L5I3</accession>
<dbReference type="Proteomes" id="UP000199140">
    <property type="component" value="Unassembled WGS sequence"/>
</dbReference>
<dbReference type="Pfam" id="PF13426">
    <property type="entry name" value="PAS_9"/>
    <property type="match status" value="1"/>
</dbReference>
<dbReference type="SMART" id="SM00091">
    <property type="entry name" value="PAS"/>
    <property type="match status" value="1"/>
</dbReference>
<evidence type="ECO:0000313" key="9">
    <source>
        <dbReference type="Proteomes" id="UP000199140"/>
    </source>
</evidence>
<feature type="domain" description="PAS" evidence="4">
    <location>
        <begin position="21"/>
        <end position="94"/>
    </location>
</feature>
<keyword evidence="6" id="KW-0808">Transferase</keyword>
<dbReference type="PANTHER" id="PTHR47429">
    <property type="entry name" value="PROTEIN TWIN LOV 1"/>
    <property type="match status" value="1"/>
</dbReference>
<evidence type="ECO:0000256" key="2">
    <source>
        <dbReference type="ARBA" id="ARBA00022643"/>
    </source>
</evidence>
<dbReference type="AlphaFoldDB" id="A0AAE8L5I3"/>
<dbReference type="SMART" id="SM00086">
    <property type="entry name" value="PAC"/>
    <property type="match status" value="1"/>
</dbReference>
<evidence type="ECO:0000313" key="7">
    <source>
        <dbReference type="EMBL" id="SFG57088.1"/>
    </source>
</evidence>
<dbReference type="EC" id="2.7.11.1" evidence="6"/>
<keyword evidence="2" id="KW-0288">FMN</keyword>
<evidence type="ECO:0000259" key="5">
    <source>
        <dbReference type="PROSITE" id="PS50113"/>
    </source>
</evidence>
<dbReference type="InterPro" id="IPR000700">
    <property type="entry name" value="PAS-assoc_C"/>
</dbReference>
<name>A0AAE8L5I3_9HYPH</name>
<keyword evidence="8" id="KW-1185">Reference proteome</keyword>
<protein>
    <submittedName>
        <fullName evidence="6">Blue-light-activated histidine kinase</fullName>
        <ecNumber evidence="6">2.7.11.1</ecNumber>
    </submittedName>
    <submittedName>
        <fullName evidence="7">PAS domain S-box-containing protein</fullName>
    </submittedName>
</protein>
<evidence type="ECO:0000313" key="8">
    <source>
        <dbReference type="Proteomes" id="UP000185487"/>
    </source>
</evidence>
<dbReference type="PROSITE" id="PS50112">
    <property type="entry name" value="PAS"/>
    <property type="match status" value="1"/>
</dbReference>
<dbReference type="InterPro" id="IPR000014">
    <property type="entry name" value="PAS"/>
</dbReference>
<proteinExistence type="predicted"/>
<gene>
    <name evidence="6" type="ORF">MCBMB27_04019</name>
    <name evidence="7" type="ORF">SAMN05192567_10551</name>
</gene>
<sequence>METGGTATSHVPDNVKVGSQRGDPFAAAVRATRMPMIITDPAQHDNPIVFVNDAFLTLTGYTRMEVIGRNCRFLQGPETEAEAVDRLREAIRREEDIRVDLLNYRKDGSTFQNALYVGPVRDEADRVVYFFASQFDVSERYALTAEVERLKGALAEAKARLAGR</sequence>
<dbReference type="GO" id="GO:0004674">
    <property type="term" value="F:protein serine/threonine kinase activity"/>
    <property type="evidence" value="ECO:0007669"/>
    <property type="project" value="UniProtKB-EC"/>
</dbReference>
<reference evidence="6 8" key="1">
    <citation type="submission" date="2016-04" db="EMBL/GenBank/DDBJ databases">
        <title>Complete genome sequencing and analysis of CBMB27, Methylobacterium phyllosphaerae isolated from leaf tissues of rice (Oryza sativa L.).</title>
        <authorList>
            <person name="Lee Y."/>
            <person name="Hwangbo K."/>
            <person name="Chung H."/>
            <person name="Yoo J."/>
            <person name="Kim K.Y."/>
            <person name="Sa T.M."/>
            <person name="Um Y."/>
            <person name="Madhaiyan M."/>
        </authorList>
    </citation>
    <scope>NUCLEOTIDE SEQUENCE [LARGE SCALE GENOMIC DNA]</scope>
    <source>
        <strain evidence="6 8">CBMB27</strain>
    </source>
</reference>
<evidence type="ECO:0000256" key="3">
    <source>
        <dbReference type="ARBA" id="ARBA00022991"/>
    </source>
</evidence>
<reference evidence="7 9" key="2">
    <citation type="submission" date="2016-10" db="EMBL/GenBank/DDBJ databases">
        <authorList>
            <person name="Varghese N."/>
            <person name="Submissions S."/>
        </authorList>
    </citation>
    <scope>NUCLEOTIDE SEQUENCE [LARGE SCALE GENOMIC DNA]</scope>
    <source>
        <strain evidence="7 9">CBMB27</strain>
    </source>
</reference>
<keyword evidence="6" id="KW-0418">Kinase</keyword>
<keyword evidence="3" id="KW-0157">Chromophore</keyword>
<dbReference type="EMBL" id="CP015367">
    <property type="protein sequence ID" value="APT33310.1"/>
    <property type="molecule type" value="Genomic_DNA"/>
</dbReference>
<evidence type="ECO:0000256" key="1">
    <source>
        <dbReference type="ARBA" id="ARBA00022630"/>
    </source>
</evidence>
<dbReference type="Proteomes" id="UP000185487">
    <property type="component" value="Chromosome"/>
</dbReference>
<dbReference type="InterPro" id="IPR001610">
    <property type="entry name" value="PAC"/>
</dbReference>
<evidence type="ECO:0000259" key="4">
    <source>
        <dbReference type="PROSITE" id="PS50112"/>
    </source>
</evidence>
<keyword evidence="1" id="KW-0285">Flavoprotein</keyword>
<dbReference type="InterPro" id="IPR035965">
    <property type="entry name" value="PAS-like_dom_sf"/>
</dbReference>
<dbReference type="CDD" id="cd00130">
    <property type="entry name" value="PAS"/>
    <property type="match status" value="1"/>
</dbReference>
<dbReference type="PROSITE" id="PS50113">
    <property type="entry name" value="PAC"/>
    <property type="match status" value="1"/>
</dbReference>
<dbReference type="Gene3D" id="3.30.450.20">
    <property type="entry name" value="PAS domain"/>
    <property type="match status" value="1"/>
</dbReference>
<organism evidence="7 9">
    <name type="scientific">Methylobacterium phyllosphaerae</name>
    <dbReference type="NCBI Taxonomy" id="418223"/>
    <lineage>
        <taxon>Bacteria</taxon>
        <taxon>Pseudomonadati</taxon>
        <taxon>Pseudomonadota</taxon>
        <taxon>Alphaproteobacteria</taxon>
        <taxon>Hyphomicrobiales</taxon>
        <taxon>Methylobacteriaceae</taxon>
        <taxon>Methylobacterium</taxon>
    </lineage>
</organism>
<dbReference type="EMBL" id="FOPK01000005">
    <property type="protein sequence ID" value="SFG57088.1"/>
    <property type="molecule type" value="Genomic_DNA"/>
</dbReference>
<feature type="domain" description="PAC" evidence="5">
    <location>
        <begin position="95"/>
        <end position="149"/>
    </location>
</feature>
<evidence type="ECO:0000313" key="6">
    <source>
        <dbReference type="EMBL" id="APT33310.1"/>
    </source>
</evidence>
<dbReference type="PANTHER" id="PTHR47429:SF2">
    <property type="entry name" value="PROTEIN TWIN LOV 1"/>
    <property type="match status" value="1"/>
</dbReference>
<dbReference type="KEGG" id="mphy:MCBMB27_04019"/>